<evidence type="ECO:0000313" key="3">
    <source>
        <dbReference type="Proteomes" id="UP000677913"/>
    </source>
</evidence>
<sequence>MLTVLGAGITAAVVPMISNAVSSGAAKISTGTGLTSPGAPFSWTVALDNNAVLNGCHSWTFPEPITKIPFYDVGTGTHSLAQDETWALDHGGIDDENAAFDITLQGKTDEDVVIRNLRVKVLSRKEPVRGTGISSGMGCGSNLDVRHYSVDLSAPSPQLVLDNADGSTAPPDAQYTVSKSDPEVFCLEAYEGTIMAQHYDETYVYEVDWSQGSQSGTVDISAPDGQPFELDYPPSDDRIYVASNGMWKDAATIQ</sequence>
<keyword evidence="1" id="KW-0732">Signal</keyword>
<proteinExistence type="predicted"/>
<feature type="chain" id="PRO_5035286242" evidence="1">
    <location>
        <begin position="21"/>
        <end position="254"/>
    </location>
</feature>
<gene>
    <name evidence="2" type="ORF">KGA66_08770</name>
</gene>
<accession>A0A8J7WPE7</accession>
<protein>
    <submittedName>
        <fullName evidence="2">Uncharacterized protein</fullName>
    </submittedName>
</protein>
<dbReference type="EMBL" id="JAGSXH010000021">
    <property type="protein sequence ID" value="MBS2963135.1"/>
    <property type="molecule type" value="Genomic_DNA"/>
</dbReference>
<comment type="caution">
    <text evidence="2">The sequence shown here is derived from an EMBL/GenBank/DDBJ whole genome shotgun (WGS) entry which is preliminary data.</text>
</comment>
<feature type="signal peptide" evidence="1">
    <location>
        <begin position="1"/>
        <end position="20"/>
    </location>
</feature>
<dbReference type="RefSeq" id="WP_211466542.1">
    <property type="nucleotide sequence ID" value="NZ_JAGSXH010000021.1"/>
</dbReference>
<evidence type="ECO:0000256" key="1">
    <source>
        <dbReference type="SAM" id="SignalP"/>
    </source>
</evidence>
<keyword evidence="3" id="KW-1185">Reference proteome</keyword>
<reference evidence="2" key="1">
    <citation type="submission" date="2021-04" db="EMBL/GenBank/DDBJ databases">
        <title>Genome based classification of Actinospica acidithermotolerans sp. nov., an actinobacterium isolated from an Indonesian hot spring.</title>
        <authorList>
            <person name="Kusuma A.B."/>
            <person name="Putra K.E."/>
            <person name="Nafisah S."/>
            <person name="Loh J."/>
            <person name="Nouioui I."/>
            <person name="Goodfellow M."/>
        </authorList>
    </citation>
    <scope>NUCLEOTIDE SEQUENCE</scope>
    <source>
        <strain evidence="2">DSM 45618</strain>
    </source>
</reference>
<dbReference type="Proteomes" id="UP000677913">
    <property type="component" value="Unassembled WGS sequence"/>
</dbReference>
<dbReference type="AlphaFoldDB" id="A0A8J7WPE7"/>
<name>A0A8J7WPE7_9ACTN</name>
<evidence type="ECO:0000313" key="2">
    <source>
        <dbReference type="EMBL" id="MBS2963135.1"/>
    </source>
</evidence>
<organism evidence="2 3">
    <name type="scientific">Actinocrinis puniceicyclus</name>
    <dbReference type="NCBI Taxonomy" id="977794"/>
    <lineage>
        <taxon>Bacteria</taxon>
        <taxon>Bacillati</taxon>
        <taxon>Actinomycetota</taxon>
        <taxon>Actinomycetes</taxon>
        <taxon>Catenulisporales</taxon>
        <taxon>Actinospicaceae</taxon>
        <taxon>Actinocrinis</taxon>
    </lineage>
</organism>